<comment type="caution">
    <text evidence="3">The sequence shown here is derived from an EMBL/GenBank/DDBJ whole genome shotgun (WGS) entry which is preliminary data.</text>
</comment>
<proteinExistence type="predicted"/>
<dbReference type="Gene3D" id="2.40.420.20">
    <property type="match status" value="1"/>
</dbReference>
<keyword evidence="2" id="KW-1133">Transmembrane helix</keyword>
<keyword evidence="4" id="KW-1185">Reference proteome</keyword>
<dbReference type="EMBL" id="BAAAOB010000001">
    <property type="protein sequence ID" value="GAA1784943.1"/>
    <property type="molecule type" value="Genomic_DNA"/>
</dbReference>
<evidence type="ECO:0000313" key="3">
    <source>
        <dbReference type="EMBL" id="GAA1784943.1"/>
    </source>
</evidence>
<feature type="transmembrane region" description="Helical" evidence="2">
    <location>
        <begin position="51"/>
        <end position="74"/>
    </location>
</feature>
<accession>A0ABP4XLW3</accession>
<evidence type="ECO:0000313" key="4">
    <source>
        <dbReference type="Proteomes" id="UP001500851"/>
    </source>
</evidence>
<keyword evidence="2" id="KW-0812">Transmembrane</keyword>
<feature type="compositionally biased region" description="Low complexity" evidence="1">
    <location>
        <begin position="9"/>
        <end position="31"/>
    </location>
</feature>
<feature type="compositionally biased region" description="Gly residues" evidence="1">
    <location>
        <begin position="389"/>
        <end position="400"/>
    </location>
</feature>
<dbReference type="Proteomes" id="UP001500851">
    <property type="component" value="Unassembled WGS sequence"/>
</dbReference>
<protein>
    <recommendedName>
        <fullName evidence="5">Peptidoglycan binding protein</fullName>
    </recommendedName>
</protein>
<keyword evidence="2" id="KW-0472">Membrane</keyword>
<gene>
    <name evidence="3" type="ORF">GCM10009768_12230</name>
</gene>
<feature type="compositionally biased region" description="Low complexity" evidence="1">
    <location>
        <begin position="377"/>
        <end position="388"/>
    </location>
</feature>
<sequence length="513" mass="52074">MLAGEPEEPGAAGAADADSPGADAATADGTDAARPGRLRRWFSGPWTGSRLVALIAGVAVLSLLAGVVLMQFIVSPAELAARAAPPKAGPVTAPIEERKIENTVVSRGEVTYADAVDAQIDAAGLSERAVVTGQVPQSGKILKAGDIALEIAGRPVIVLAGELPAYRSMSIGQRGPDVLQLKQALTALGLSAGDTSNNVFEGDTSNAIGALYERLGYPAPVVPDSAQGATDAESGVRNAELALTQAQVTLSQAIEAKSKDVRAEQAGVDSAAAELEKARESLVKAQEAAMPTMPSAEVLFLSSLPRRVDEVRVKRGDVLQGTAMTVSGATLTVTGTVAKQDAELLSKGLPATFAPAGGAELKATVTRIDKPGTKPEGSGQNGSASADAGSGGGDSSGSGGEAPKSSDRYTVFLDPGKLTSEQIEQLRGTNVRLKIPVASTKGEVLSVPIAALSTGSGGENRVELLVSSKQNGKDRTDETATVTVKAGLAADGYVEISSSDPRIKAGAKVVVGR</sequence>
<feature type="region of interest" description="Disordered" evidence="1">
    <location>
        <begin position="1"/>
        <end position="31"/>
    </location>
</feature>
<evidence type="ECO:0000256" key="2">
    <source>
        <dbReference type="SAM" id="Phobius"/>
    </source>
</evidence>
<feature type="region of interest" description="Disordered" evidence="1">
    <location>
        <begin position="369"/>
        <end position="409"/>
    </location>
</feature>
<reference evidence="4" key="1">
    <citation type="journal article" date="2019" name="Int. J. Syst. Evol. Microbiol.">
        <title>The Global Catalogue of Microorganisms (GCM) 10K type strain sequencing project: providing services to taxonomists for standard genome sequencing and annotation.</title>
        <authorList>
            <consortium name="The Broad Institute Genomics Platform"/>
            <consortium name="The Broad Institute Genome Sequencing Center for Infectious Disease"/>
            <person name="Wu L."/>
            <person name="Ma J."/>
        </authorList>
    </citation>
    <scope>NUCLEOTIDE SEQUENCE [LARGE SCALE GENOMIC DNA]</scope>
    <source>
        <strain evidence="4">JCM 14736</strain>
    </source>
</reference>
<organism evidence="3 4">
    <name type="scientific">Leucobacter iarius</name>
    <dbReference type="NCBI Taxonomy" id="333963"/>
    <lineage>
        <taxon>Bacteria</taxon>
        <taxon>Bacillati</taxon>
        <taxon>Actinomycetota</taxon>
        <taxon>Actinomycetes</taxon>
        <taxon>Micrococcales</taxon>
        <taxon>Microbacteriaceae</taxon>
        <taxon>Leucobacter</taxon>
    </lineage>
</organism>
<evidence type="ECO:0000256" key="1">
    <source>
        <dbReference type="SAM" id="MobiDB-lite"/>
    </source>
</evidence>
<name>A0ABP4XLW3_9MICO</name>
<evidence type="ECO:0008006" key="5">
    <source>
        <dbReference type="Google" id="ProtNLM"/>
    </source>
</evidence>